<reference evidence="1" key="1">
    <citation type="journal article" date="2014" name="Int. J. Syst. Evol. Microbiol.">
        <title>Complete genome sequence of Corynebacterium casei LMG S-19264T (=DSM 44701T), isolated from a smear-ripened cheese.</title>
        <authorList>
            <consortium name="US DOE Joint Genome Institute (JGI-PGF)"/>
            <person name="Walter F."/>
            <person name="Albersmeier A."/>
            <person name="Kalinowski J."/>
            <person name="Ruckert C."/>
        </authorList>
    </citation>
    <scope>NUCLEOTIDE SEQUENCE</scope>
    <source>
        <strain evidence="1">JCM 3090</strain>
    </source>
</reference>
<dbReference type="AlphaFoldDB" id="A0A8J3B6Y4"/>
<organism evidence="1 2">
    <name type="scientific">Pilimelia anulata</name>
    <dbReference type="NCBI Taxonomy" id="53371"/>
    <lineage>
        <taxon>Bacteria</taxon>
        <taxon>Bacillati</taxon>
        <taxon>Actinomycetota</taxon>
        <taxon>Actinomycetes</taxon>
        <taxon>Micromonosporales</taxon>
        <taxon>Micromonosporaceae</taxon>
        <taxon>Pilimelia</taxon>
    </lineage>
</organism>
<gene>
    <name evidence="1" type="ORF">GCM10010123_19660</name>
</gene>
<reference evidence="1" key="2">
    <citation type="submission" date="2020-09" db="EMBL/GenBank/DDBJ databases">
        <authorList>
            <person name="Sun Q."/>
            <person name="Ohkuma M."/>
        </authorList>
    </citation>
    <scope>NUCLEOTIDE SEQUENCE</scope>
    <source>
        <strain evidence="1">JCM 3090</strain>
    </source>
</reference>
<comment type="caution">
    <text evidence="1">The sequence shown here is derived from an EMBL/GenBank/DDBJ whole genome shotgun (WGS) entry which is preliminary data.</text>
</comment>
<evidence type="ECO:0000313" key="2">
    <source>
        <dbReference type="Proteomes" id="UP000649739"/>
    </source>
</evidence>
<protein>
    <submittedName>
        <fullName evidence="1">Uncharacterized protein</fullName>
    </submittedName>
</protein>
<name>A0A8J3B6Y4_9ACTN</name>
<dbReference type="RefSeq" id="WP_189169745.1">
    <property type="nucleotide sequence ID" value="NZ_BMQB01000003.1"/>
</dbReference>
<sequence length="252" mass="27623">MSTPIRHTYTEEQIAAIADAINGSTTPIDLLHNTIDIVYRLLLAADPDINPSEARVINMHRYAIPAVQWSAILHAASDRAQPWGMAVHIAVDLSPILPPRYDDPGVPDPKITVRRYDPLVHHIDVTLPAAQVIAAANAYIDRLAAFYGQDSRYYLDAVGSWQRHLSAVFSLACGTANGSRTRVHRHRPLSLLVQTSSGVLYELTWNGQLRLCRHCGATVTDDGAADGGNPDCGHEPSYPVDGPEPGTWTFKY</sequence>
<keyword evidence="2" id="KW-1185">Reference proteome</keyword>
<dbReference type="Proteomes" id="UP000649739">
    <property type="component" value="Unassembled WGS sequence"/>
</dbReference>
<proteinExistence type="predicted"/>
<accession>A0A8J3B6Y4</accession>
<dbReference type="EMBL" id="BMQB01000003">
    <property type="protein sequence ID" value="GGJ89905.1"/>
    <property type="molecule type" value="Genomic_DNA"/>
</dbReference>
<evidence type="ECO:0000313" key="1">
    <source>
        <dbReference type="EMBL" id="GGJ89905.1"/>
    </source>
</evidence>